<feature type="compositionally biased region" description="Basic residues" evidence="6">
    <location>
        <begin position="411"/>
        <end position="426"/>
    </location>
</feature>
<reference evidence="9" key="1">
    <citation type="journal article" date="2016" name="Ticks Tick Borne Dis.">
        <title>De novo assembly and annotation of the salivary gland transcriptome of Rhipicephalus appendiculatus male and female ticks during blood feeding.</title>
        <authorList>
            <person name="de Castro M.H."/>
            <person name="de Klerk D."/>
            <person name="Pienaar R."/>
            <person name="Latif A.A."/>
            <person name="Rees D.J."/>
            <person name="Mans B.J."/>
        </authorList>
    </citation>
    <scope>NUCLEOTIDE SEQUENCE</scope>
    <source>
        <tissue evidence="9">Salivary glands</tissue>
    </source>
</reference>
<dbReference type="Pfam" id="PF17913">
    <property type="entry name" value="FHA_2"/>
    <property type="match status" value="1"/>
</dbReference>
<feature type="compositionally biased region" description="Acidic residues" evidence="6">
    <location>
        <begin position="353"/>
        <end position="364"/>
    </location>
</feature>
<protein>
    <submittedName>
        <fullName evidence="9">Aprataxin and PNK-like factor</fullName>
    </submittedName>
</protein>
<evidence type="ECO:0000256" key="2">
    <source>
        <dbReference type="ARBA" id="ARBA00022763"/>
    </source>
</evidence>
<dbReference type="InterPro" id="IPR039253">
    <property type="entry name" value="APLF"/>
</dbReference>
<feature type="compositionally biased region" description="Acidic residues" evidence="6">
    <location>
        <begin position="485"/>
        <end position="503"/>
    </location>
</feature>
<keyword evidence="3" id="KW-0378">Hydrolase</keyword>
<feature type="compositionally biased region" description="Basic and acidic residues" evidence="6">
    <location>
        <begin position="621"/>
        <end position="636"/>
    </location>
</feature>
<feature type="compositionally biased region" description="Low complexity" evidence="6">
    <location>
        <begin position="326"/>
        <end position="342"/>
    </location>
</feature>
<dbReference type="SUPFAM" id="SSF49879">
    <property type="entry name" value="SMAD/FHA domain"/>
    <property type="match status" value="1"/>
</dbReference>
<feature type="region of interest" description="Disordered" evidence="6">
    <location>
        <begin position="110"/>
        <end position="659"/>
    </location>
</feature>
<dbReference type="FunFam" id="2.60.200.20:FF:000061">
    <property type="entry name" value="Zgc:165656 protein"/>
    <property type="match status" value="1"/>
</dbReference>
<evidence type="ECO:0000256" key="5">
    <source>
        <dbReference type="ARBA" id="ARBA00023242"/>
    </source>
</evidence>
<keyword evidence="2" id="KW-0227">DNA damage</keyword>
<feature type="compositionally biased region" description="Acidic residues" evidence="6">
    <location>
        <begin position="294"/>
        <end position="307"/>
    </location>
</feature>
<dbReference type="GO" id="GO:0035861">
    <property type="term" value="C:site of double-strand break"/>
    <property type="evidence" value="ECO:0007669"/>
    <property type="project" value="TreeGrafter"/>
</dbReference>
<feature type="domain" description="PNK FHA" evidence="8">
    <location>
        <begin position="5"/>
        <end position="47"/>
    </location>
</feature>
<feature type="compositionally biased region" description="Basic and acidic residues" evidence="6">
    <location>
        <begin position="167"/>
        <end position="178"/>
    </location>
</feature>
<feature type="compositionally biased region" description="Basic and acidic residues" evidence="6">
    <location>
        <begin position="263"/>
        <end position="279"/>
    </location>
</feature>
<feature type="domain" description="PBZ-type" evidence="7">
    <location>
        <begin position="453"/>
        <end position="478"/>
    </location>
</feature>
<proteinExistence type="predicted"/>
<organism evidence="9">
    <name type="scientific">Rhipicephalus appendiculatus</name>
    <name type="common">Brown ear tick</name>
    <dbReference type="NCBI Taxonomy" id="34631"/>
    <lineage>
        <taxon>Eukaryota</taxon>
        <taxon>Metazoa</taxon>
        <taxon>Ecdysozoa</taxon>
        <taxon>Arthropoda</taxon>
        <taxon>Chelicerata</taxon>
        <taxon>Arachnida</taxon>
        <taxon>Acari</taxon>
        <taxon>Parasitiformes</taxon>
        <taxon>Ixodida</taxon>
        <taxon>Ixodoidea</taxon>
        <taxon>Ixodidae</taxon>
        <taxon>Rhipicephalinae</taxon>
        <taxon>Rhipicephalus</taxon>
        <taxon>Rhipicephalus</taxon>
    </lineage>
</organism>
<keyword evidence="4" id="KW-0234">DNA repair</keyword>
<evidence type="ECO:0000256" key="3">
    <source>
        <dbReference type="ARBA" id="ARBA00022801"/>
    </source>
</evidence>
<feature type="compositionally biased region" description="Basic residues" evidence="6">
    <location>
        <begin position="442"/>
        <end position="474"/>
    </location>
</feature>
<feature type="compositionally biased region" description="Basic and acidic residues" evidence="6">
    <location>
        <begin position="549"/>
        <end position="560"/>
    </location>
</feature>
<feature type="compositionally biased region" description="Low complexity" evidence="6">
    <location>
        <begin position="223"/>
        <end position="238"/>
    </location>
</feature>
<accession>A0A131YLE7</accession>
<evidence type="ECO:0000259" key="8">
    <source>
        <dbReference type="Pfam" id="PF17913"/>
    </source>
</evidence>
<dbReference type="InterPro" id="IPR008984">
    <property type="entry name" value="SMAD_FHA_dom_sf"/>
</dbReference>
<dbReference type="GO" id="GO:0003906">
    <property type="term" value="F:DNA-(apurinic or apyrimidinic site) endonuclease activity"/>
    <property type="evidence" value="ECO:0007669"/>
    <property type="project" value="InterPro"/>
</dbReference>
<dbReference type="EMBL" id="GEDV01009202">
    <property type="protein sequence ID" value="JAP79355.1"/>
    <property type="molecule type" value="Transcribed_RNA"/>
</dbReference>
<feature type="compositionally biased region" description="Basic residues" evidence="6">
    <location>
        <begin position="584"/>
        <end position="595"/>
    </location>
</feature>
<evidence type="ECO:0000313" key="9">
    <source>
        <dbReference type="EMBL" id="JAP79355.1"/>
    </source>
</evidence>
<feature type="compositionally biased region" description="Basic and acidic residues" evidence="6">
    <location>
        <begin position="115"/>
        <end position="132"/>
    </location>
</feature>
<dbReference type="GO" id="GO:0005634">
    <property type="term" value="C:nucleus"/>
    <property type="evidence" value="ECO:0007669"/>
    <property type="project" value="UniProtKB-SubCell"/>
</dbReference>
<evidence type="ECO:0000259" key="7">
    <source>
        <dbReference type="Pfam" id="PF10283"/>
    </source>
</evidence>
<feature type="compositionally biased region" description="Acidic residues" evidence="6">
    <location>
        <begin position="600"/>
        <end position="620"/>
    </location>
</feature>
<name>A0A131YLE7_RHIAP</name>
<feature type="compositionally biased region" description="Acidic residues" evidence="6">
    <location>
        <begin position="534"/>
        <end position="548"/>
    </location>
</feature>
<evidence type="ECO:0000256" key="1">
    <source>
        <dbReference type="ARBA" id="ARBA00004123"/>
    </source>
</evidence>
<dbReference type="InterPro" id="IPR019406">
    <property type="entry name" value="APLF_PBZ"/>
</dbReference>
<evidence type="ECO:0000256" key="4">
    <source>
        <dbReference type="ARBA" id="ARBA00023204"/>
    </source>
</evidence>
<feature type="domain" description="PBZ-type" evidence="7">
    <location>
        <begin position="549"/>
        <end position="573"/>
    </location>
</feature>
<dbReference type="AlphaFoldDB" id="A0A131YLE7"/>
<keyword evidence="5" id="KW-0539">Nucleus</keyword>
<dbReference type="GO" id="GO:0006302">
    <property type="term" value="P:double-strand break repair"/>
    <property type="evidence" value="ECO:0007669"/>
    <property type="project" value="InterPro"/>
</dbReference>
<dbReference type="PANTHER" id="PTHR21315:SF2">
    <property type="entry name" value="APRATAXIN AND PNK-LIKE FACTOR"/>
    <property type="match status" value="1"/>
</dbReference>
<comment type="subcellular location">
    <subcellularLocation>
        <location evidence="1">Nucleus</location>
    </subcellularLocation>
</comment>
<evidence type="ECO:0000256" key="6">
    <source>
        <dbReference type="SAM" id="MobiDB-lite"/>
    </source>
</evidence>
<dbReference type="PANTHER" id="PTHR21315">
    <property type="entry name" value="APRATAXIN AND PNK-LIKE FACTOR-RELATED"/>
    <property type="match status" value="1"/>
</dbReference>
<feature type="compositionally biased region" description="Basic and acidic residues" evidence="6">
    <location>
        <begin position="143"/>
        <end position="156"/>
    </location>
</feature>
<dbReference type="Pfam" id="PF10283">
    <property type="entry name" value="zf-CCHH"/>
    <property type="match status" value="2"/>
</dbReference>
<sequence>MRKILLKPVEGGQKSVELKIGKTIIGRGPLLECSDKKVSRNHAVLEVTEDGEVFLTPTHVNPCFYQAQGKGPSKVMKKDKQQLLQSGDSIALLPNSYKYIVEVINSSSTSSISADLKESRPADDGDDKDSIAEKPATAVIPSEEARKNGSAEENHRSTTTTVVAKTENGDRGSSKEASPEAVSKVTPAARKAGSAPANKDGDDGESKSSTGGTRTLPRWLLDSAAKSATTAASAKAKAPSGQKDKKTIAAAESATPKKAGRATGKEPATKARGRQAKESESEDEGDEPDQKSEDEAEEGEEEEESEEEYKPKRKKPEQAERRPVTGSGSNRKGGRSSRQNRGLMQKISLDDFIASDDDEWDNSSDEWKPKKRRKQVDDSGSDWEEENRRTKKVVRYAASDSDSASDWERASRRKKPATRTRNRRKRSSSESGSSEASEKAPVRRGQRRQPAKRPSCKYGKKCFRKNAQHLKQFSHPKDSDYEGSSGDEDEDEEETKDNADGSDAESSSDRGKKQTKRPPATAASKKRAKPRVDESEDEDDDRSGDEDDRPMCRYGKECFRKNAQHLKNFKHPPAASKKKEPVKRTSKKAKSRGKAKGSSEDEEEAGSGDEYEWKDDEDDDEAKKSNEEDSSSEQKKATPAKRKRATERKAMAVSDDDDD</sequence>
<dbReference type="InterPro" id="IPR041388">
    <property type="entry name" value="FHA_2"/>
</dbReference>
<dbReference type="GO" id="GO:0008408">
    <property type="term" value="F:3'-5' exonuclease activity"/>
    <property type="evidence" value="ECO:0007669"/>
    <property type="project" value="InterPro"/>
</dbReference>
<dbReference type="Gene3D" id="2.60.200.20">
    <property type="match status" value="1"/>
</dbReference>